<evidence type="ECO:0008006" key="4">
    <source>
        <dbReference type="Google" id="ProtNLM"/>
    </source>
</evidence>
<proteinExistence type="predicted"/>
<sequence length="258" mass="27840">MNKTPLNKNVTRRLVGTVLPAVLVVGALVGGAAYTANTVGSADVTAPTTVWKEPSGKPAKDPAGNVARGKDSTELSKLLLPVPETYRLGPDIGSYGNDSELSSAQAVALLKEQGRGIYGKKRREYEREVDKLGVRGIAVRSYTSNAGDLVIQTQIVRIKDRKQVYELHKFRMELLRFLGVPKGPKVEGHKKASCVMAAPTVGSGAAKKPELDGMFCMAYDRELMVNITASGTKPFSKSDVTRLVKDQLDHVVSPGEYI</sequence>
<protein>
    <recommendedName>
        <fullName evidence="4">Secreted protein</fullName>
    </recommendedName>
</protein>
<evidence type="ECO:0000313" key="2">
    <source>
        <dbReference type="EMBL" id="GHB20040.1"/>
    </source>
</evidence>
<evidence type="ECO:0000256" key="1">
    <source>
        <dbReference type="SAM" id="MobiDB-lite"/>
    </source>
</evidence>
<dbReference type="RefSeq" id="WP_229843678.1">
    <property type="nucleotide sequence ID" value="NZ_BMVO01000020.1"/>
</dbReference>
<organism evidence="2 3">
    <name type="scientific">Streptomyces chryseus</name>
    <dbReference type="NCBI Taxonomy" id="68186"/>
    <lineage>
        <taxon>Bacteria</taxon>
        <taxon>Bacillati</taxon>
        <taxon>Actinomycetota</taxon>
        <taxon>Actinomycetes</taxon>
        <taxon>Kitasatosporales</taxon>
        <taxon>Streptomycetaceae</taxon>
        <taxon>Streptomyces</taxon>
    </lineage>
</organism>
<comment type="caution">
    <text evidence="2">The sequence shown here is derived from an EMBL/GenBank/DDBJ whole genome shotgun (WGS) entry which is preliminary data.</text>
</comment>
<reference evidence="3" key="1">
    <citation type="journal article" date="2019" name="Int. J. Syst. Evol. Microbiol.">
        <title>The Global Catalogue of Microorganisms (GCM) 10K type strain sequencing project: providing services to taxonomists for standard genome sequencing and annotation.</title>
        <authorList>
            <consortium name="The Broad Institute Genomics Platform"/>
            <consortium name="The Broad Institute Genome Sequencing Center for Infectious Disease"/>
            <person name="Wu L."/>
            <person name="Ma J."/>
        </authorList>
    </citation>
    <scope>NUCLEOTIDE SEQUENCE [LARGE SCALE GENOMIC DNA]</scope>
    <source>
        <strain evidence="3">JCM 4737</strain>
    </source>
</reference>
<dbReference type="Proteomes" id="UP000599437">
    <property type="component" value="Unassembled WGS sequence"/>
</dbReference>
<keyword evidence="3" id="KW-1185">Reference proteome</keyword>
<evidence type="ECO:0000313" key="3">
    <source>
        <dbReference type="Proteomes" id="UP000599437"/>
    </source>
</evidence>
<dbReference type="EMBL" id="BMVO01000020">
    <property type="protein sequence ID" value="GHB20040.1"/>
    <property type="molecule type" value="Genomic_DNA"/>
</dbReference>
<name>A0ABQ3DZK0_9ACTN</name>
<accession>A0ABQ3DZK0</accession>
<feature type="region of interest" description="Disordered" evidence="1">
    <location>
        <begin position="50"/>
        <end position="70"/>
    </location>
</feature>
<gene>
    <name evidence="2" type="ORF">GCM10010346_49770</name>
</gene>